<feature type="transmembrane region" description="Helical" evidence="6">
    <location>
        <begin position="299"/>
        <end position="322"/>
    </location>
</feature>
<dbReference type="InterPro" id="IPR036259">
    <property type="entry name" value="MFS_trans_sf"/>
</dbReference>
<evidence type="ECO:0000256" key="4">
    <source>
        <dbReference type="ARBA" id="ARBA00022989"/>
    </source>
</evidence>
<dbReference type="InterPro" id="IPR011701">
    <property type="entry name" value="MFS"/>
</dbReference>
<keyword evidence="4 6" id="KW-1133">Transmembrane helix</keyword>
<gene>
    <name evidence="8" type="ORF">I6H47_06145</name>
</gene>
<feature type="transmembrane region" description="Helical" evidence="6">
    <location>
        <begin position="112"/>
        <end position="133"/>
    </location>
</feature>
<evidence type="ECO:0000256" key="6">
    <source>
        <dbReference type="SAM" id="Phobius"/>
    </source>
</evidence>
<dbReference type="GO" id="GO:0022857">
    <property type="term" value="F:transmembrane transporter activity"/>
    <property type="evidence" value="ECO:0007669"/>
    <property type="project" value="InterPro"/>
</dbReference>
<dbReference type="SUPFAM" id="SSF103473">
    <property type="entry name" value="MFS general substrate transporter"/>
    <property type="match status" value="1"/>
</dbReference>
<feature type="transmembrane region" description="Helical" evidence="6">
    <location>
        <begin position="271"/>
        <end position="293"/>
    </location>
</feature>
<feature type="transmembrane region" description="Helical" evidence="6">
    <location>
        <begin position="56"/>
        <end position="80"/>
    </location>
</feature>
<proteinExistence type="predicted"/>
<protein>
    <submittedName>
        <fullName evidence="8">MFS transporter</fullName>
    </submittedName>
</protein>
<evidence type="ECO:0000256" key="1">
    <source>
        <dbReference type="ARBA" id="ARBA00004651"/>
    </source>
</evidence>
<dbReference type="PANTHER" id="PTHR42718:SF9">
    <property type="entry name" value="MAJOR FACILITATOR SUPERFAMILY MULTIDRUG TRANSPORTER MFSC"/>
    <property type="match status" value="1"/>
</dbReference>
<feature type="transmembrane region" description="Helical" evidence="6">
    <location>
        <begin position="145"/>
        <end position="167"/>
    </location>
</feature>
<evidence type="ECO:0000313" key="8">
    <source>
        <dbReference type="EMBL" id="QQB15514.1"/>
    </source>
</evidence>
<keyword evidence="2" id="KW-0813">Transport</keyword>
<dbReference type="InterPro" id="IPR020846">
    <property type="entry name" value="MFS_dom"/>
</dbReference>
<dbReference type="GO" id="GO:0005886">
    <property type="term" value="C:plasma membrane"/>
    <property type="evidence" value="ECO:0007669"/>
    <property type="project" value="UniProtKB-SubCell"/>
</dbReference>
<dbReference type="EMBL" id="CP065989">
    <property type="protein sequence ID" value="QQB15514.1"/>
    <property type="molecule type" value="Genomic_DNA"/>
</dbReference>
<evidence type="ECO:0000256" key="5">
    <source>
        <dbReference type="ARBA" id="ARBA00023136"/>
    </source>
</evidence>
<dbReference type="PANTHER" id="PTHR42718">
    <property type="entry name" value="MAJOR FACILITATOR SUPERFAMILY MULTIDRUG TRANSPORTER MFSC"/>
    <property type="match status" value="1"/>
</dbReference>
<evidence type="ECO:0000256" key="3">
    <source>
        <dbReference type="ARBA" id="ARBA00022692"/>
    </source>
</evidence>
<evidence type="ECO:0000256" key="2">
    <source>
        <dbReference type="ARBA" id="ARBA00022448"/>
    </source>
</evidence>
<feature type="transmembrane region" description="Helical" evidence="6">
    <location>
        <begin position="361"/>
        <end position="380"/>
    </location>
</feature>
<dbReference type="Pfam" id="PF07690">
    <property type="entry name" value="MFS_1"/>
    <property type="match status" value="1"/>
</dbReference>
<feature type="transmembrane region" description="Helical" evidence="6">
    <location>
        <begin position="20"/>
        <end position="44"/>
    </location>
</feature>
<dbReference type="Gene3D" id="1.20.1250.20">
    <property type="entry name" value="MFS general substrate transporter like domains"/>
    <property type="match status" value="1"/>
</dbReference>
<keyword evidence="3 6" id="KW-0812">Transmembrane</keyword>
<accession>A0A7T4DL42</accession>
<keyword evidence="5 6" id="KW-0472">Membrane</keyword>
<dbReference type="Proteomes" id="UP000595374">
    <property type="component" value="Chromosome"/>
</dbReference>
<feature type="transmembrane region" description="Helical" evidence="6">
    <location>
        <begin position="334"/>
        <end position="355"/>
    </location>
</feature>
<sequence length="468" mass="47011">MDTTSSTANSMNRGTARSSAGVTTVLAAGILLQAVTMYLTSALMPSAVAEVGGEVYYAWVTTVFIVAGVAATVATPAVLGRLGAHRSYVLGAGAFAVGSAVAAAAPSMEVLLIGRAAQGVGGGLLSGLAFALIRTALPETAWARATAVVSAMFGVGTIVGPTAGGAFAQLDAWRLAFVSVAAAGVILAIAAPLTLPRSQRSVDLTRLPLTSMIILMVAIAALSITSVLPSAWVWVGVVLAMMLLVAFIAVDRRARVGVLPPLAYTRGSLKWIYLALALTTAAPASEAFTPLFGQRLFELAPFAAGFLGATVSIGWSVAAIWSSRAERPAVQARLLVLGPAVTTVAMAVLVVLQIVPLAGPMVIIGWILALILAGVGVGMANPHLSVRAMSSSSNEADGRIAAAAIPIVSQLGQAFAAAIGGIVVNSALPSIAGAAAGLFALFALSALLGLGAVVTARPLDARATIADS</sequence>
<reference evidence="8 9" key="1">
    <citation type="submission" date="2020-12" db="EMBL/GenBank/DDBJ databases">
        <title>FDA dAtabase for Regulatory Grade micrObial Sequences (FDA-ARGOS): Supporting development and validation of Infectious Disease Dx tests.</title>
        <authorList>
            <person name="Sproer C."/>
            <person name="Gronow S."/>
            <person name="Severitt S."/>
            <person name="Schroder I."/>
            <person name="Tallon L."/>
            <person name="Sadzewicz L."/>
            <person name="Zhao X."/>
            <person name="Boylan J."/>
            <person name="Ott S."/>
            <person name="Bowen H."/>
            <person name="Vavikolanu K."/>
            <person name="Mehta A."/>
            <person name="Aluvathingal J."/>
            <person name="Nadendla S."/>
            <person name="Lowell S."/>
            <person name="Myers T."/>
            <person name="Yan Y."/>
            <person name="Sichtig H."/>
        </authorList>
    </citation>
    <scope>NUCLEOTIDE SEQUENCE [LARGE SCALE GENOMIC DNA]</scope>
    <source>
        <strain evidence="8 9">FDAARGOS_990</strain>
    </source>
</reference>
<comment type="subcellular location">
    <subcellularLocation>
        <location evidence="1">Cell membrane</location>
        <topology evidence="1">Multi-pass membrane protein</topology>
    </subcellularLocation>
</comment>
<feature type="transmembrane region" description="Helical" evidence="6">
    <location>
        <begin position="430"/>
        <end position="454"/>
    </location>
</feature>
<dbReference type="AlphaFoldDB" id="A0A7T4DL42"/>
<feature type="transmembrane region" description="Helical" evidence="6">
    <location>
        <begin position="207"/>
        <end position="225"/>
    </location>
</feature>
<feature type="transmembrane region" description="Helical" evidence="6">
    <location>
        <begin position="173"/>
        <end position="195"/>
    </location>
</feature>
<name>A0A7T4DL42_9MICO</name>
<feature type="transmembrane region" description="Helical" evidence="6">
    <location>
        <begin position="231"/>
        <end position="250"/>
    </location>
</feature>
<organism evidence="8 9">
    <name type="scientific">Brevibacterium casei</name>
    <dbReference type="NCBI Taxonomy" id="33889"/>
    <lineage>
        <taxon>Bacteria</taxon>
        <taxon>Bacillati</taxon>
        <taxon>Actinomycetota</taxon>
        <taxon>Actinomycetes</taxon>
        <taxon>Micrococcales</taxon>
        <taxon>Brevibacteriaceae</taxon>
        <taxon>Brevibacterium</taxon>
    </lineage>
</organism>
<dbReference type="RefSeq" id="WP_198500499.1">
    <property type="nucleotide sequence ID" value="NZ_CP065989.1"/>
</dbReference>
<feature type="domain" description="Major facilitator superfamily (MFS) profile" evidence="7">
    <location>
        <begin position="22"/>
        <end position="461"/>
    </location>
</feature>
<feature type="transmembrane region" description="Helical" evidence="6">
    <location>
        <begin position="87"/>
        <end position="106"/>
    </location>
</feature>
<evidence type="ECO:0000313" key="9">
    <source>
        <dbReference type="Proteomes" id="UP000595374"/>
    </source>
</evidence>
<dbReference type="PROSITE" id="PS50850">
    <property type="entry name" value="MFS"/>
    <property type="match status" value="1"/>
</dbReference>
<evidence type="ECO:0000259" key="7">
    <source>
        <dbReference type="PROSITE" id="PS50850"/>
    </source>
</evidence>
<feature type="transmembrane region" description="Helical" evidence="6">
    <location>
        <begin position="400"/>
        <end position="424"/>
    </location>
</feature>